<comment type="pathway">
    <text evidence="2 13">Cofactor biosynthesis; riboflavin biosynthesis; 5-amino-6-(D-ribitylamino)uracil from GTP: step 2/4.</text>
</comment>
<dbReference type="Pfam" id="PF00383">
    <property type="entry name" value="dCMP_cyt_deam_1"/>
    <property type="match status" value="1"/>
</dbReference>
<dbReference type="InterPro" id="IPR016193">
    <property type="entry name" value="Cytidine_deaminase-like"/>
</dbReference>
<dbReference type="FunFam" id="3.40.140.10:FF:000025">
    <property type="entry name" value="Riboflavin biosynthesis protein RibD"/>
    <property type="match status" value="1"/>
</dbReference>
<feature type="binding site" evidence="15">
    <location>
        <position position="294"/>
    </location>
    <ligand>
        <name>substrate</name>
    </ligand>
</feature>
<feature type="binding site" evidence="15">
    <location>
        <position position="204"/>
    </location>
    <ligand>
        <name>NADP(+)</name>
        <dbReference type="ChEBI" id="CHEBI:58349"/>
    </ligand>
</feature>
<evidence type="ECO:0000256" key="9">
    <source>
        <dbReference type="ARBA" id="ARBA00022833"/>
    </source>
</evidence>
<evidence type="ECO:0000256" key="15">
    <source>
        <dbReference type="PIRSR" id="PIRSR006769-2"/>
    </source>
</evidence>
<dbReference type="Proteomes" id="UP000190837">
    <property type="component" value="Unassembled WGS sequence"/>
</dbReference>
<feature type="binding site" evidence="15">
    <location>
        <position position="228"/>
    </location>
    <ligand>
        <name>NADP(+)</name>
        <dbReference type="ChEBI" id="CHEBI:58349"/>
    </ligand>
</feature>
<keyword evidence="9 13" id="KW-0862">Zinc</keyword>
<feature type="active site" description="Proton donor" evidence="14">
    <location>
        <position position="56"/>
    </location>
</feature>
<organism evidence="18 19">
    <name type="scientific">Cardiobacterium hominis</name>
    <dbReference type="NCBI Taxonomy" id="2718"/>
    <lineage>
        <taxon>Bacteria</taxon>
        <taxon>Pseudomonadati</taxon>
        <taxon>Pseudomonadota</taxon>
        <taxon>Gammaproteobacteria</taxon>
        <taxon>Cardiobacteriales</taxon>
        <taxon>Cardiobacteriaceae</taxon>
        <taxon>Cardiobacterium</taxon>
    </lineage>
</organism>
<dbReference type="SUPFAM" id="SSF53927">
    <property type="entry name" value="Cytidine deaminase-like"/>
    <property type="match status" value="1"/>
</dbReference>
<dbReference type="GeneID" id="84789854"/>
<evidence type="ECO:0000256" key="2">
    <source>
        <dbReference type="ARBA" id="ARBA00004882"/>
    </source>
</evidence>
<dbReference type="UniPathway" id="UPA00275">
    <property type="reaction ID" value="UER00401"/>
</dbReference>
<dbReference type="InterPro" id="IPR050765">
    <property type="entry name" value="Riboflavin_Biosynth_HTPR"/>
</dbReference>
<dbReference type="InterPro" id="IPR024072">
    <property type="entry name" value="DHFR-like_dom_sf"/>
</dbReference>
<feature type="binding site" evidence="15">
    <location>
        <begin position="296"/>
        <end position="302"/>
    </location>
    <ligand>
        <name>NADP(+)</name>
        <dbReference type="ChEBI" id="CHEBI:58349"/>
    </ligand>
</feature>
<dbReference type="GO" id="GO:0008703">
    <property type="term" value="F:5-amino-6-(5-phosphoribosylamino)uracil reductase activity"/>
    <property type="evidence" value="ECO:0007669"/>
    <property type="project" value="UniProtKB-EC"/>
</dbReference>
<feature type="binding site" evidence="15">
    <location>
        <position position="158"/>
    </location>
    <ligand>
        <name>NADP(+)</name>
        <dbReference type="ChEBI" id="CHEBI:58349"/>
    </ligand>
</feature>
<dbReference type="InterPro" id="IPR002125">
    <property type="entry name" value="CMP_dCMP_dom"/>
</dbReference>
<evidence type="ECO:0000256" key="14">
    <source>
        <dbReference type="PIRSR" id="PIRSR006769-1"/>
    </source>
</evidence>
<accession>A0A1C3H6R6</accession>
<dbReference type="PIRSF" id="PIRSF006769">
    <property type="entry name" value="RibD"/>
    <property type="match status" value="1"/>
</dbReference>
<evidence type="ECO:0000256" key="11">
    <source>
        <dbReference type="ARBA" id="ARBA00023002"/>
    </source>
</evidence>
<evidence type="ECO:0000256" key="7">
    <source>
        <dbReference type="ARBA" id="ARBA00022723"/>
    </source>
</evidence>
<dbReference type="GO" id="GO:0008270">
    <property type="term" value="F:zinc ion binding"/>
    <property type="evidence" value="ECO:0007669"/>
    <property type="project" value="InterPro"/>
</dbReference>
<dbReference type="NCBIfam" id="TIGR00326">
    <property type="entry name" value="eubact_ribD"/>
    <property type="match status" value="1"/>
</dbReference>
<gene>
    <name evidence="18" type="ORF">CHUV0807_2270</name>
</gene>
<dbReference type="PANTHER" id="PTHR38011:SF7">
    <property type="entry name" value="2,5-DIAMINO-6-RIBOSYLAMINO-4(3H)-PYRIMIDINONE 5'-PHOSPHATE REDUCTASE"/>
    <property type="match status" value="1"/>
</dbReference>
<dbReference type="GO" id="GO:0009231">
    <property type="term" value="P:riboflavin biosynthetic process"/>
    <property type="evidence" value="ECO:0007669"/>
    <property type="project" value="UniProtKB-UniPathway"/>
</dbReference>
<evidence type="ECO:0000256" key="1">
    <source>
        <dbReference type="ARBA" id="ARBA00002151"/>
    </source>
</evidence>
<feature type="binding site" evidence="16">
    <location>
        <position position="79"/>
    </location>
    <ligand>
        <name>Zn(2+)</name>
        <dbReference type="ChEBI" id="CHEBI:29105"/>
        <note>catalytic</note>
    </ligand>
</feature>
<feature type="binding site" evidence="15">
    <location>
        <position position="174"/>
    </location>
    <ligand>
        <name>NADP(+)</name>
        <dbReference type="ChEBI" id="CHEBI:58349"/>
    </ligand>
</feature>
<dbReference type="InterPro" id="IPR011549">
    <property type="entry name" value="RibD_C"/>
</dbReference>
<dbReference type="NCBIfam" id="TIGR00227">
    <property type="entry name" value="ribD_Cterm"/>
    <property type="match status" value="1"/>
</dbReference>
<evidence type="ECO:0000256" key="16">
    <source>
        <dbReference type="PIRSR" id="PIRSR006769-3"/>
    </source>
</evidence>
<dbReference type="Pfam" id="PF01872">
    <property type="entry name" value="RibD_C"/>
    <property type="match status" value="1"/>
</dbReference>
<dbReference type="EMBL" id="FKLO01000076">
    <property type="protein sequence ID" value="SAM71006.1"/>
    <property type="molecule type" value="Genomic_DNA"/>
</dbReference>
<feature type="binding site" evidence="15">
    <location>
        <position position="211"/>
    </location>
    <ligand>
        <name>substrate</name>
    </ligand>
</feature>
<evidence type="ECO:0000256" key="10">
    <source>
        <dbReference type="ARBA" id="ARBA00022857"/>
    </source>
</evidence>
<feature type="binding site" evidence="16">
    <location>
        <position position="88"/>
    </location>
    <ligand>
        <name>Zn(2+)</name>
        <dbReference type="ChEBI" id="CHEBI:29105"/>
        <note>catalytic</note>
    </ligand>
</feature>
<dbReference type="RefSeq" id="WP_004142614.1">
    <property type="nucleotide sequence ID" value="NZ_FKLO01000076.1"/>
</dbReference>
<keyword evidence="6 13" id="KW-0686">Riboflavin biosynthesis</keyword>
<evidence type="ECO:0000256" key="12">
    <source>
        <dbReference type="ARBA" id="ARBA00023268"/>
    </source>
</evidence>
<dbReference type="PROSITE" id="PS00903">
    <property type="entry name" value="CYT_DCMP_DEAMINASES_1"/>
    <property type="match status" value="1"/>
</dbReference>
<dbReference type="CDD" id="cd01284">
    <property type="entry name" value="Riboflavin_deaminase-reductase"/>
    <property type="match status" value="1"/>
</dbReference>
<dbReference type="InterPro" id="IPR004794">
    <property type="entry name" value="Eubact_RibD"/>
</dbReference>
<proteinExistence type="inferred from homology"/>
<protein>
    <recommendedName>
        <fullName evidence="13">Riboflavin biosynthesis protein RibD</fullName>
    </recommendedName>
    <domain>
        <recommendedName>
            <fullName evidence="13">Diaminohydroxyphosphoribosylaminopyrimidine deaminase</fullName>
            <shortName evidence="13">DRAP deaminase</shortName>
            <ecNumber evidence="13">3.5.4.26</ecNumber>
        </recommendedName>
        <alternativeName>
            <fullName evidence="13">Riboflavin-specific deaminase</fullName>
        </alternativeName>
    </domain>
    <domain>
        <recommendedName>
            <fullName evidence="13">5-amino-6-(5-phosphoribosylamino)uracil reductase</fullName>
            <ecNumber evidence="13">1.1.1.193</ecNumber>
        </recommendedName>
        <alternativeName>
            <fullName evidence="13">HTP reductase</fullName>
        </alternativeName>
    </domain>
</protein>
<keyword evidence="8 13" id="KW-0378">Hydrolase</keyword>
<feature type="binding site" evidence="15">
    <location>
        <position position="172"/>
    </location>
    <ligand>
        <name>substrate</name>
    </ligand>
</feature>
<keyword evidence="11 13" id="KW-0560">Oxidoreductase</keyword>
<feature type="domain" description="CMP/dCMP-type deaminase" evidence="17">
    <location>
        <begin position="5"/>
        <end position="127"/>
    </location>
</feature>
<dbReference type="PANTHER" id="PTHR38011">
    <property type="entry name" value="DIHYDROFOLATE REDUCTASE FAMILY PROTEIN (AFU_ORTHOLOGUE AFUA_8G06820)"/>
    <property type="match status" value="1"/>
</dbReference>
<dbReference type="GO" id="GO:0008835">
    <property type="term" value="F:diaminohydroxyphosphoribosylaminopyrimidine deaminase activity"/>
    <property type="evidence" value="ECO:0007669"/>
    <property type="project" value="UniProtKB-EC"/>
</dbReference>
<evidence type="ECO:0000256" key="4">
    <source>
        <dbReference type="ARBA" id="ARBA00005259"/>
    </source>
</evidence>
<comment type="function">
    <text evidence="1 13">Converts 2,5-diamino-6-(ribosylamino)-4(3h)-pyrimidinone 5'-phosphate into 5-amino-6-(ribosylamino)-2,4(1h,3h)-pyrimidinedione 5'-phosphate.</text>
</comment>
<evidence type="ECO:0000313" key="18">
    <source>
        <dbReference type="EMBL" id="SAM71006.1"/>
    </source>
</evidence>
<dbReference type="EC" id="1.1.1.193" evidence="13"/>
<dbReference type="SUPFAM" id="SSF53597">
    <property type="entry name" value="Dihydrofolate reductase-like"/>
    <property type="match status" value="1"/>
</dbReference>
<dbReference type="InterPro" id="IPR002734">
    <property type="entry name" value="RibDG_C"/>
</dbReference>
<keyword evidence="10 13" id="KW-0521">NADP</keyword>
<sequence>MTTAAQDIPWMQAALELARQGIFSTAPNPRVGCVIVKGGEAVGKGFHVRAGEPHAEAHALREAGAAARGATAYVNLEPCAHQGRTPPCADALIAAGVARVVVACRDPNPLVAGQGIARLQAAGIDVTEGVCEEEAQALNSGFFRRITTGRPFVTVKLAASLDGKTALANGESQWITSEAARADVHYHRLAADAIIAGTGSIIRDNARLTARYPTELPNQPPLRVIIDSRLRTPRDAAVFDDPSPILIVCGMDARAPNYPAHVEWLRLPLVGGRVPLPALLDELGTRGVNNAFVEAGASLAGAFLEQNLADEILLYLAPCLLGSGARELVQLPPLQRLSDRMRARIDDCTPIGADLRLRLTPETPCSQAS</sequence>
<evidence type="ECO:0000256" key="8">
    <source>
        <dbReference type="ARBA" id="ARBA00022801"/>
    </source>
</evidence>
<comment type="cofactor">
    <cofactor evidence="13 16">
        <name>Zn(2+)</name>
        <dbReference type="ChEBI" id="CHEBI:29105"/>
    </cofactor>
    <text evidence="13 16">Binds 1 zinc ion.</text>
</comment>
<keyword evidence="7 13" id="KW-0479">Metal-binding</keyword>
<dbReference type="OMA" id="LEPCDHT"/>
<feature type="binding site" evidence="15">
    <location>
        <position position="208"/>
    </location>
    <ligand>
        <name>substrate</name>
    </ligand>
</feature>
<evidence type="ECO:0000256" key="13">
    <source>
        <dbReference type="PIRNR" id="PIRNR006769"/>
    </source>
</evidence>
<comment type="pathway">
    <text evidence="3 13">Cofactor biosynthesis; riboflavin biosynthesis; 5-amino-6-(D-ribitylamino)uracil from GTP: step 3/4.</text>
</comment>
<comment type="similarity">
    <text evidence="5 13">In the C-terminal section; belongs to the HTP reductase family.</text>
</comment>
<evidence type="ECO:0000256" key="6">
    <source>
        <dbReference type="ARBA" id="ARBA00022619"/>
    </source>
</evidence>
<dbReference type="InterPro" id="IPR016192">
    <property type="entry name" value="APOBEC/CMP_deaminase_Zn-bd"/>
</dbReference>
<feature type="binding site" evidence="15">
    <location>
        <position position="188"/>
    </location>
    <ligand>
        <name>substrate</name>
    </ligand>
</feature>
<evidence type="ECO:0000259" key="17">
    <source>
        <dbReference type="PROSITE" id="PS51747"/>
    </source>
</evidence>
<dbReference type="PROSITE" id="PS51747">
    <property type="entry name" value="CYT_DCMP_DEAMINASES_2"/>
    <property type="match status" value="1"/>
</dbReference>
<comment type="catalytic activity">
    <reaction evidence="13">
        <text>5-amino-6-(5-phospho-D-ribitylamino)uracil + NADP(+) = 5-amino-6-(5-phospho-D-ribosylamino)uracil + NADPH + H(+)</text>
        <dbReference type="Rhea" id="RHEA:17845"/>
        <dbReference type="ChEBI" id="CHEBI:15378"/>
        <dbReference type="ChEBI" id="CHEBI:57783"/>
        <dbReference type="ChEBI" id="CHEBI:58349"/>
        <dbReference type="ChEBI" id="CHEBI:58421"/>
        <dbReference type="ChEBI" id="CHEBI:58453"/>
        <dbReference type="EC" id="1.1.1.193"/>
    </reaction>
</comment>
<evidence type="ECO:0000313" key="19">
    <source>
        <dbReference type="Proteomes" id="UP000190837"/>
    </source>
</evidence>
<comment type="similarity">
    <text evidence="4 13">In the N-terminal section; belongs to the cytidine and deoxycytidylate deaminase family.</text>
</comment>
<dbReference type="AlphaFoldDB" id="A0A1C3H6R6"/>
<dbReference type="Gene3D" id="3.40.140.10">
    <property type="entry name" value="Cytidine Deaminase, domain 2"/>
    <property type="match status" value="1"/>
</dbReference>
<reference evidence="19" key="1">
    <citation type="submission" date="2016-04" db="EMBL/GenBank/DDBJ databases">
        <authorList>
            <person name="Tagini F."/>
        </authorList>
    </citation>
    <scope>NUCLEOTIDE SEQUENCE [LARGE SCALE GENOMIC DNA]</scope>
    <source>
        <strain evidence="19">CHUV0807</strain>
    </source>
</reference>
<dbReference type="GO" id="GO:0050661">
    <property type="term" value="F:NADP binding"/>
    <property type="evidence" value="ECO:0007669"/>
    <property type="project" value="InterPro"/>
</dbReference>
<name>A0A1C3H6R6_9GAMM</name>
<keyword evidence="12" id="KW-0511">Multifunctional enzyme</keyword>
<feature type="binding site" evidence="16">
    <location>
        <position position="54"/>
    </location>
    <ligand>
        <name>Zn(2+)</name>
        <dbReference type="ChEBI" id="CHEBI:29105"/>
        <note>catalytic</note>
    </ligand>
</feature>
<dbReference type="Gene3D" id="3.40.430.10">
    <property type="entry name" value="Dihydrofolate Reductase, subunit A"/>
    <property type="match status" value="1"/>
</dbReference>
<dbReference type="EC" id="3.5.4.26" evidence="13"/>
<comment type="catalytic activity">
    <reaction evidence="13">
        <text>2,5-diamino-6-hydroxy-4-(5-phosphoribosylamino)-pyrimidine + H2O + H(+) = 5-amino-6-(5-phospho-D-ribosylamino)uracil + NH4(+)</text>
        <dbReference type="Rhea" id="RHEA:21868"/>
        <dbReference type="ChEBI" id="CHEBI:15377"/>
        <dbReference type="ChEBI" id="CHEBI:15378"/>
        <dbReference type="ChEBI" id="CHEBI:28938"/>
        <dbReference type="ChEBI" id="CHEBI:58453"/>
        <dbReference type="ChEBI" id="CHEBI:58614"/>
        <dbReference type="EC" id="3.5.4.26"/>
    </reaction>
</comment>
<evidence type="ECO:0000256" key="5">
    <source>
        <dbReference type="ARBA" id="ARBA00007417"/>
    </source>
</evidence>
<evidence type="ECO:0000256" key="3">
    <source>
        <dbReference type="ARBA" id="ARBA00004910"/>
    </source>
</evidence>